<feature type="transmembrane region" description="Helical" evidence="1">
    <location>
        <begin position="134"/>
        <end position="151"/>
    </location>
</feature>
<dbReference type="AlphaFoldDB" id="A0A9D1IGN1"/>
<reference evidence="2" key="2">
    <citation type="journal article" date="2021" name="PeerJ">
        <title>Extensive microbial diversity within the chicken gut microbiome revealed by metagenomics and culture.</title>
        <authorList>
            <person name="Gilroy R."/>
            <person name="Ravi A."/>
            <person name="Getino M."/>
            <person name="Pursley I."/>
            <person name="Horton D.L."/>
            <person name="Alikhan N.F."/>
            <person name="Baker D."/>
            <person name="Gharbi K."/>
            <person name="Hall N."/>
            <person name="Watson M."/>
            <person name="Adriaenssens E.M."/>
            <person name="Foster-Nyarko E."/>
            <person name="Jarju S."/>
            <person name="Secka A."/>
            <person name="Antonio M."/>
            <person name="Oren A."/>
            <person name="Chaudhuri R.R."/>
            <person name="La Ragione R."/>
            <person name="Hildebrand F."/>
            <person name="Pallen M.J."/>
        </authorList>
    </citation>
    <scope>NUCLEOTIDE SEQUENCE</scope>
    <source>
        <strain evidence="2">7463</strain>
    </source>
</reference>
<comment type="caution">
    <text evidence="2">The sequence shown here is derived from an EMBL/GenBank/DDBJ whole genome shotgun (WGS) entry which is preliminary data.</text>
</comment>
<keyword evidence="1" id="KW-0812">Transmembrane</keyword>
<accession>A0A9D1IGN1</accession>
<dbReference type="InterPro" id="IPR017744">
    <property type="entry name" value="BcsG"/>
</dbReference>
<keyword evidence="1" id="KW-1133">Transmembrane helix</keyword>
<feature type="transmembrane region" description="Helical" evidence="1">
    <location>
        <begin position="12"/>
        <end position="30"/>
    </location>
</feature>
<evidence type="ECO:0000313" key="3">
    <source>
        <dbReference type="Proteomes" id="UP000824083"/>
    </source>
</evidence>
<feature type="transmembrane region" description="Helical" evidence="1">
    <location>
        <begin position="61"/>
        <end position="81"/>
    </location>
</feature>
<sequence>MQSNTPEKSSVFFFKGLGLWNVYFILKFALAHYEYLTLNFLYNGLLLLFILLPFTNKAVRFIQTLVALVAAAALAYSESWLPGPESILSNAQNIAGFSANYIAQLVIDFVNVEMVVWGIVVLLLYFLVKNWVRLTVFTVAYFCFLIVQPYYTAWMVKPVVSENASPVAEQIHAPDEAQQAAPVDPSAITSETIDKWYTAFLDYERGRRAEFPQGLSANDTP</sequence>
<dbReference type="EMBL" id="DVMY01000002">
    <property type="protein sequence ID" value="HIU36663.1"/>
    <property type="molecule type" value="Genomic_DNA"/>
</dbReference>
<evidence type="ECO:0000313" key="2">
    <source>
        <dbReference type="EMBL" id="HIU36663.1"/>
    </source>
</evidence>
<keyword evidence="1" id="KW-0472">Membrane</keyword>
<dbReference type="Pfam" id="PF11658">
    <property type="entry name" value="CBP_BcsG"/>
    <property type="match status" value="1"/>
</dbReference>
<feature type="transmembrane region" description="Helical" evidence="1">
    <location>
        <begin position="36"/>
        <end position="54"/>
    </location>
</feature>
<reference evidence="2" key="1">
    <citation type="submission" date="2020-10" db="EMBL/GenBank/DDBJ databases">
        <authorList>
            <person name="Gilroy R."/>
        </authorList>
    </citation>
    <scope>NUCLEOTIDE SEQUENCE</scope>
    <source>
        <strain evidence="2">7463</strain>
    </source>
</reference>
<feature type="transmembrane region" description="Helical" evidence="1">
    <location>
        <begin position="101"/>
        <end position="127"/>
    </location>
</feature>
<protein>
    <submittedName>
        <fullName evidence="2">Cellulose biosynthesis protein BcsG</fullName>
    </submittedName>
</protein>
<proteinExistence type="predicted"/>
<feature type="non-terminal residue" evidence="2">
    <location>
        <position position="221"/>
    </location>
</feature>
<dbReference type="Proteomes" id="UP000824083">
    <property type="component" value="Unassembled WGS sequence"/>
</dbReference>
<evidence type="ECO:0000256" key="1">
    <source>
        <dbReference type="SAM" id="Phobius"/>
    </source>
</evidence>
<gene>
    <name evidence="2" type="primary">bcsG</name>
    <name evidence="2" type="ORF">IAC56_00035</name>
</gene>
<name>A0A9D1IGN1_9BURK</name>
<organism evidence="2 3">
    <name type="scientific">Candidatus Aphodousia faecigallinarum</name>
    <dbReference type="NCBI Taxonomy" id="2840677"/>
    <lineage>
        <taxon>Bacteria</taxon>
        <taxon>Pseudomonadati</taxon>
        <taxon>Pseudomonadota</taxon>
        <taxon>Betaproteobacteria</taxon>
        <taxon>Burkholderiales</taxon>
        <taxon>Sutterellaceae</taxon>
        <taxon>Sutterellaceae incertae sedis</taxon>
        <taxon>Candidatus Aphodousia</taxon>
    </lineage>
</organism>